<reference evidence="3" key="1">
    <citation type="submission" date="2016-09" db="EMBL/GenBank/DDBJ databases">
        <title>Draft genome of thermotolerant cyanobacterium Desertifilum sp. strain IPPAS B-1220.</title>
        <authorList>
            <person name="Sinetova M.A."/>
            <person name="Bolakhan K."/>
            <person name="Zayadan B.K."/>
            <person name="Mironov K.S."/>
            <person name="Ustinova V."/>
            <person name="Kupriyanova E.V."/>
            <person name="Sidorov R.A."/>
            <person name="Skrypnik A.N."/>
            <person name="Gogoleva N.E."/>
            <person name="Gogolev Y.V."/>
            <person name="Los D.A."/>
        </authorList>
    </citation>
    <scope>NUCLEOTIDE SEQUENCE [LARGE SCALE GENOMIC DNA]</scope>
    <source>
        <strain evidence="3">IPPAS B-1220</strain>
    </source>
</reference>
<gene>
    <name evidence="3" type="ORF">BH720_04265</name>
</gene>
<accession>A0A1E5QNZ6</accession>
<feature type="compositionally biased region" description="Polar residues" evidence="1">
    <location>
        <begin position="74"/>
        <end position="110"/>
    </location>
</feature>
<feature type="region of interest" description="Disordered" evidence="1">
    <location>
        <begin position="30"/>
        <end position="177"/>
    </location>
</feature>
<proteinExistence type="predicted"/>
<name>A0A1E5QNZ6_9CYAN</name>
<evidence type="ECO:0000256" key="1">
    <source>
        <dbReference type="SAM" id="MobiDB-lite"/>
    </source>
</evidence>
<dbReference type="RefSeq" id="WP_069965925.1">
    <property type="nucleotide sequence ID" value="NZ_CM124774.1"/>
</dbReference>
<protein>
    <recommendedName>
        <fullName evidence="4">DUF928 domain-containing protein</fullName>
    </recommendedName>
</protein>
<comment type="caution">
    <text evidence="3">The sequence shown here is derived from an EMBL/GenBank/DDBJ whole genome shotgun (WGS) entry which is preliminary data.</text>
</comment>
<dbReference type="OrthoDB" id="536034at2"/>
<dbReference type="STRING" id="1781255.BH720_04265"/>
<feature type="compositionally biased region" description="Polar residues" evidence="1">
    <location>
        <begin position="153"/>
        <end position="177"/>
    </location>
</feature>
<feature type="chain" id="PRO_5009184401" description="DUF928 domain-containing protein" evidence="2">
    <location>
        <begin position="27"/>
        <end position="369"/>
    </location>
</feature>
<organism evidence="3">
    <name type="scientific">Desertifilum tharense IPPAS B-1220</name>
    <dbReference type="NCBI Taxonomy" id="1781255"/>
    <lineage>
        <taxon>Bacteria</taxon>
        <taxon>Bacillati</taxon>
        <taxon>Cyanobacteriota</taxon>
        <taxon>Cyanophyceae</taxon>
        <taxon>Desertifilales</taxon>
        <taxon>Desertifilaceae</taxon>
        <taxon>Desertifilum</taxon>
    </lineage>
</organism>
<evidence type="ECO:0000256" key="2">
    <source>
        <dbReference type="SAM" id="SignalP"/>
    </source>
</evidence>
<evidence type="ECO:0008006" key="4">
    <source>
        <dbReference type="Google" id="ProtNLM"/>
    </source>
</evidence>
<dbReference type="Pfam" id="PF06051">
    <property type="entry name" value="DUF928"/>
    <property type="match status" value="1"/>
</dbReference>
<feature type="signal peptide" evidence="2">
    <location>
        <begin position="1"/>
        <end position="26"/>
    </location>
</feature>
<dbReference type="InterPro" id="IPR010328">
    <property type="entry name" value="DUF928"/>
</dbReference>
<keyword evidence="2" id="KW-0732">Signal</keyword>
<dbReference type="AlphaFoldDB" id="A0A1E5QNZ6"/>
<feature type="compositionally biased region" description="Polar residues" evidence="1">
    <location>
        <begin position="122"/>
        <end position="145"/>
    </location>
</feature>
<sequence length="369" mass="38298">MKRHYLAGSFSLLALLASSAYWSASAVTFTPPPTNRAPSQATGGASRGNLFVPPPTNRAPSQATGGASRGNLFTPPSDNSAPSQATGGASRNLFTPPTDNGAPNQATGGASRNLFAPPTDNGAPNQATGGASRNLFTPPTDNGAPNQAAGGASRNNLFTPPTDNSAPQRASGGSSRVGTYYLNPSAVRADGPKALIALLPDSFYGKTILERPTFLVYIPGSNAEEAVFSLKDEQGNMIYQMTLAVGGKSGTIAIQLPQDAPVLAVGKNYQWLFALKLDGQLSPSTPYVDGWVQRVEPDAALASALQEEDLLKLATALGKNGIWYDCAAALVELHATQPTDATLMKHWAELLSSVGLKELTHAPLIGSAL</sequence>
<dbReference type="EMBL" id="MJGC01000038">
    <property type="protein sequence ID" value="OEJ76395.1"/>
    <property type="molecule type" value="Genomic_DNA"/>
</dbReference>
<evidence type="ECO:0000313" key="3">
    <source>
        <dbReference type="EMBL" id="OEJ76395.1"/>
    </source>
</evidence>